<dbReference type="PANTHER" id="PTHR33710:SF64">
    <property type="entry name" value="ENDONUCLEASE_EXONUCLEASE_PHOSPHATASE DOMAIN-CONTAINING PROTEIN"/>
    <property type="match status" value="1"/>
</dbReference>
<reference evidence="1 2" key="1">
    <citation type="journal article" date="2017" name="Mol. Plant">
        <title>The Genome of Medicinal Plant Macleaya cordata Provides New Insights into Benzylisoquinoline Alkaloids Metabolism.</title>
        <authorList>
            <person name="Liu X."/>
            <person name="Liu Y."/>
            <person name="Huang P."/>
            <person name="Ma Y."/>
            <person name="Qing Z."/>
            <person name="Tang Q."/>
            <person name="Cao H."/>
            <person name="Cheng P."/>
            <person name="Zheng Y."/>
            <person name="Yuan Z."/>
            <person name="Zhou Y."/>
            <person name="Liu J."/>
            <person name="Tang Z."/>
            <person name="Zhuo Y."/>
            <person name="Zhang Y."/>
            <person name="Yu L."/>
            <person name="Huang J."/>
            <person name="Yang P."/>
            <person name="Peng Q."/>
            <person name="Zhang J."/>
            <person name="Jiang W."/>
            <person name="Zhang Z."/>
            <person name="Lin K."/>
            <person name="Ro D.K."/>
            <person name="Chen X."/>
            <person name="Xiong X."/>
            <person name="Shang Y."/>
            <person name="Huang S."/>
            <person name="Zeng J."/>
        </authorList>
    </citation>
    <scope>NUCLEOTIDE SEQUENCE [LARGE SCALE GENOMIC DNA]</scope>
    <source>
        <strain evidence="2">cv. BLH2017</strain>
        <tissue evidence="1">Root</tissue>
    </source>
</reference>
<dbReference type="EMBL" id="MVGT01003124">
    <property type="protein sequence ID" value="OVA05258.1"/>
    <property type="molecule type" value="Genomic_DNA"/>
</dbReference>
<dbReference type="OMA" id="KERPLMC"/>
<sequence length="144" mass="16763">MRRSGGIILIWDDSVMKKERVLIGDHSFSVEISIVGEDFKWVMSSAYAPNSAEDKLNFWEEQEHIRSWSQLPWCLAADFNATRFDSERNKPGGCKRNRRALNNLISKCNLIDLPLAGGRFTWTDIKERPLMCCLDRFLISHKWE</sequence>
<evidence type="ECO:0008006" key="3">
    <source>
        <dbReference type="Google" id="ProtNLM"/>
    </source>
</evidence>
<name>A0A200Q463_MACCD</name>
<dbReference type="Gene3D" id="3.60.10.10">
    <property type="entry name" value="Endonuclease/exonuclease/phosphatase"/>
    <property type="match status" value="1"/>
</dbReference>
<protein>
    <recommendedName>
        <fullName evidence="3">Endonuclease/exonuclease/phosphatase</fullName>
    </recommendedName>
</protein>
<gene>
    <name evidence="1" type="ORF">BVC80_8259g6</name>
</gene>
<proteinExistence type="predicted"/>
<dbReference type="InterPro" id="IPR036691">
    <property type="entry name" value="Endo/exonu/phosph_ase_sf"/>
</dbReference>
<dbReference type="AlphaFoldDB" id="A0A200Q463"/>
<comment type="caution">
    <text evidence="1">The sequence shown here is derived from an EMBL/GenBank/DDBJ whole genome shotgun (WGS) entry which is preliminary data.</text>
</comment>
<evidence type="ECO:0000313" key="2">
    <source>
        <dbReference type="Proteomes" id="UP000195402"/>
    </source>
</evidence>
<dbReference type="Proteomes" id="UP000195402">
    <property type="component" value="Unassembled WGS sequence"/>
</dbReference>
<keyword evidence="2" id="KW-1185">Reference proteome</keyword>
<evidence type="ECO:0000313" key="1">
    <source>
        <dbReference type="EMBL" id="OVA05258.1"/>
    </source>
</evidence>
<organism evidence="1 2">
    <name type="scientific">Macleaya cordata</name>
    <name type="common">Five-seeded plume-poppy</name>
    <name type="synonym">Bocconia cordata</name>
    <dbReference type="NCBI Taxonomy" id="56857"/>
    <lineage>
        <taxon>Eukaryota</taxon>
        <taxon>Viridiplantae</taxon>
        <taxon>Streptophyta</taxon>
        <taxon>Embryophyta</taxon>
        <taxon>Tracheophyta</taxon>
        <taxon>Spermatophyta</taxon>
        <taxon>Magnoliopsida</taxon>
        <taxon>Ranunculales</taxon>
        <taxon>Papaveraceae</taxon>
        <taxon>Papaveroideae</taxon>
        <taxon>Macleaya</taxon>
    </lineage>
</organism>
<dbReference type="OrthoDB" id="692400at2759"/>
<accession>A0A200Q463</accession>
<dbReference type="InParanoid" id="A0A200Q463"/>
<dbReference type="PANTHER" id="PTHR33710">
    <property type="entry name" value="BNAC02G09200D PROTEIN"/>
    <property type="match status" value="1"/>
</dbReference>
<dbReference type="SUPFAM" id="SSF56219">
    <property type="entry name" value="DNase I-like"/>
    <property type="match status" value="1"/>
</dbReference>